<evidence type="ECO:0000313" key="5">
    <source>
        <dbReference type="EMBL" id="CAA3023155.1"/>
    </source>
</evidence>
<dbReference type="CDD" id="cd00167">
    <property type="entry name" value="SANT"/>
    <property type="match status" value="1"/>
</dbReference>
<feature type="domain" description="Myb-like" evidence="3">
    <location>
        <begin position="16"/>
        <end position="66"/>
    </location>
</feature>
<protein>
    <submittedName>
        <fullName evidence="5">Transcription factor MYB64-like</fullName>
    </submittedName>
</protein>
<dbReference type="InterPro" id="IPR009057">
    <property type="entry name" value="Homeodomain-like_sf"/>
</dbReference>
<evidence type="ECO:0000259" key="3">
    <source>
        <dbReference type="PROSITE" id="PS50090"/>
    </source>
</evidence>
<dbReference type="AlphaFoldDB" id="A0A8S0UY74"/>
<dbReference type="SUPFAM" id="SSF46689">
    <property type="entry name" value="Homeodomain-like"/>
    <property type="match status" value="1"/>
</dbReference>
<dbReference type="PANTHER" id="PTHR45614:SF218">
    <property type="entry name" value="TRANSCRIPTION FACTOR MYB119-RELATED"/>
    <property type="match status" value="1"/>
</dbReference>
<dbReference type="SMART" id="SM00717">
    <property type="entry name" value="SANT"/>
    <property type="match status" value="1"/>
</dbReference>
<evidence type="ECO:0000256" key="2">
    <source>
        <dbReference type="ARBA" id="ARBA00023242"/>
    </source>
</evidence>
<dbReference type="InterPro" id="IPR001005">
    <property type="entry name" value="SANT/Myb"/>
</dbReference>
<dbReference type="GO" id="GO:0000978">
    <property type="term" value="F:RNA polymerase II cis-regulatory region sequence-specific DNA binding"/>
    <property type="evidence" value="ECO:0007669"/>
    <property type="project" value="TreeGrafter"/>
</dbReference>
<dbReference type="Gene3D" id="1.10.10.60">
    <property type="entry name" value="Homeodomain-like"/>
    <property type="match status" value="1"/>
</dbReference>
<dbReference type="PANTHER" id="PTHR45614">
    <property type="entry name" value="MYB PROTEIN-RELATED"/>
    <property type="match status" value="1"/>
</dbReference>
<proteinExistence type="predicted"/>
<keyword evidence="6" id="KW-1185">Reference proteome</keyword>
<dbReference type="PROSITE" id="PS51294">
    <property type="entry name" value="HTH_MYB"/>
    <property type="match status" value="1"/>
</dbReference>
<dbReference type="GO" id="GO:0000981">
    <property type="term" value="F:DNA-binding transcription factor activity, RNA polymerase II-specific"/>
    <property type="evidence" value="ECO:0007669"/>
    <property type="project" value="TreeGrafter"/>
</dbReference>
<dbReference type="Proteomes" id="UP000594638">
    <property type="component" value="Unassembled WGS sequence"/>
</dbReference>
<evidence type="ECO:0000256" key="1">
    <source>
        <dbReference type="ARBA" id="ARBA00004123"/>
    </source>
</evidence>
<reference evidence="5 6" key="1">
    <citation type="submission" date="2019-12" db="EMBL/GenBank/DDBJ databases">
        <authorList>
            <person name="Alioto T."/>
            <person name="Alioto T."/>
            <person name="Gomez Garrido J."/>
        </authorList>
    </citation>
    <scope>NUCLEOTIDE SEQUENCE [LARGE SCALE GENOMIC DNA]</scope>
</reference>
<name>A0A8S0UY74_OLEEU</name>
<dbReference type="PROSITE" id="PS50090">
    <property type="entry name" value="MYB_LIKE"/>
    <property type="match status" value="1"/>
</dbReference>
<accession>A0A8S0UY74</accession>
<feature type="domain" description="HTH myb-type" evidence="4">
    <location>
        <begin position="16"/>
        <end position="70"/>
    </location>
</feature>
<dbReference type="InterPro" id="IPR050560">
    <property type="entry name" value="MYB_TF"/>
</dbReference>
<dbReference type="Gramene" id="OE9A009729T1">
    <property type="protein sequence ID" value="OE9A009729C1"/>
    <property type="gene ID" value="OE9A009729"/>
</dbReference>
<comment type="subcellular location">
    <subcellularLocation>
        <location evidence="1">Nucleus</location>
    </subcellularLocation>
</comment>
<dbReference type="OrthoDB" id="2143914at2759"/>
<keyword evidence="2" id="KW-0539">Nucleus</keyword>
<dbReference type="Pfam" id="PF00249">
    <property type="entry name" value="Myb_DNA-binding"/>
    <property type="match status" value="1"/>
</dbReference>
<gene>
    <name evidence="5" type="ORF">OLEA9_A009729</name>
</gene>
<dbReference type="EMBL" id="CACTIH010009084">
    <property type="protein sequence ID" value="CAA3023155.1"/>
    <property type="molecule type" value="Genomic_DNA"/>
</dbReference>
<organism evidence="5 6">
    <name type="scientific">Olea europaea subsp. europaea</name>
    <dbReference type="NCBI Taxonomy" id="158383"/>
    <lineage>
        <taxon>Eukaryota</taxon>
        <taxon>Viridiplantae</taxon>
        <taxon>Streptophyta</taxon>
        <taxon>Embryophyta</taxon>
        <taxon>Tracheophyta</taxon>
        <taxon>Spermatophyta</taxon>
        <taxon>Magnoliopsida</taxon>
        <taxon>eudicotyledons</taxon>
        <taxon>Gunneridae</taxon>
        <taxon>Pentapetalae</taxon>
        <taxon>asterids</taxon>
        <taxon>lamiids</taxon>
        <taxon>Lamiales</taxon>
        <taxon>Oleaceae</taxon>
        <taxon>Oleeae</taxon>
        <taxon>Olea</taxon>
    </lineage>
</organism>
<dbReference type="InterPro" id="IPR017930">
    <property type="entry name" value="Myb_dom"/>
</dbReference>
<evidence type="ECO:0000313" key="6">
    <source>
        <dbReference type="Proteomes" id="UP000594638"/>
    </source>
</evidence>
<sequence>MVGRVQCRKQWNNHPRPHIKKDVWTEDEERRLIQAHERLGNQRVTIAKYIPGRTENSTKNHWNATKRSNGFASINSNFSTTTTAVNSSNAGTPLSDDEDSTLFFSFESCNKEMDFMKTLFENNQSIDSIPVDHCQPMNPAKGTSENTYSFNSDENYNHPTIFFTSPEILQTTDSQLPTVEYVENDFG</sequence>
<dbReference type="GO" id="GO:0005634">
    <property type="term" value="C:nucleus"/>
    <property type="evidence" value="ECO:0007669"/>
    <property type="project" value="UniProtKB-SubCell"/>
</dbReference>
<evidence type="ECO:0000259" key="4">
    <source>
        <dbReference type="PROSITE" id="PS51294"/>
    </source>
</evidence>
<comment type="caution">
    <text evidence="5">The sequence shown here is derived from an EMBL/GenBank/DDBJ whole genome shotgun (WGS) entry which is preliminary data.</text>
</comment>